<evidence type="ECO:0000313" key="4">
    <source>
        <dbReference type="EMBL" id="KAK7245039.1"/>
    </source>
</evidence>
<organism evidence="4 5">
    <name type="scientific">Crotalaria pallida</name>
    <name type="common">Smooth rattlebox</name>
    <name type="synonym">Crotalaria striata</name>
    <dbReference type="NCBI Taxonomy" id="3830"/>
    <lineage>
        <taxon>Eukaryota</taxon>
        <taxon>Viridiplantae</taxon>
        <taxon>Streptophyta</taxon>
        <taxon>Embryophyta</taxon>
        <taxon>Tracheophyta</taxon>
        <taxon>Spermatophyta</taxon>
        <taxon>Magnoliopsida</taxon>
        <taxon>eudicotyledons</taxon>
        <taxon>Gunneridae</taxon>
        <taxon>Pentapetalae</taxon>
        <taxon>rosids</taxon>
        <taxon>fabids</taxon>
        <taxon>Fabales</taxon>
        <taxon>Fabaceae</taxon>
        <taxon>Papilionoideae</taxon>
        <taxon>50 kb inversion clade</taxon>
        <taxon>genistoids sensu lato</taxon>
        <taxon>core genistoids</taxon>
        <taxon>Crotalarieae</taxon>
        <taxon>Crotalaria</taxon>
    </lineage>
</organism>
<evidence type="ECO:0000256" key="3">
    <source>
        <dbReference type="ARBA" id="ARBA00022679"/>
    </source>
</evidence>
<dbReference type="CDD" id="cd03784">
    <property type="entry name" value="GT1_Gtf-like"/>
    <property type="match status" value="1"/>
</dbReference>
<keyword evidence="5" id="KW-1185">Reference proteome</keyword>
<sequence>MESQTPPQLHFVVFPLMSPGHMLPMMDIATILAQHNMIVTVITTPHNASRVSQTFNHASLSGLQLRLVQLHFPSHDAGFPQGCENFDMLPSMGMGLSFFQAANTILHEPAERVFEGLTPKPNCIISDVGFPYTAHLATKFNVPRVSFYGTSCFCLLWQMNITKAMTPGQMNENWNDFVGKMAAADVVSYGLVVNSFEELELAYATDLKKAKNDKLWCVGPVSLRNKGHSDKVLRGNKASIDEDHCMKWLDMQKASDVIYVCLGSICNLTPLQFIELGMALEESKKPFIWVIRERNQSEELNKWTKESGYLGRWETNSFEHRITVCISFSCARTLLHACIRLVGNLIVTM</sequence>
<protein>
    <submittedName>
        <fullName evidence="4">Uncharacterized protein</fullName>
    </submittedName>
</protein>
<comment type="similarity">
    <text evidence="1">Belongs to the UDP-glycosyltransferase family.</text>
</comment>
<name>A0AAN9HQ01_CROPI</name>
<dbReference type="EMBL" id="JAYWIO010000008">
    <property type="protein sequence ID" value="KAK7245039.1"/>
    <property type="molecule type" value="Genomic_DNA"/>
</dbReference>
<comment type="caution">
    <text evidence="4">The sequence shown here is derived from an EMBL/GenBank/DDBJ whole genome shotgun (WGS) entry which is preliminary data.</text>
</comment>
<dbReference type="Gene3D" id="3.40.50.2000">
    <property type="entry name" value="Glycogen Phosphorylase B"/>
    <property type="match status" value="2"/>
</dbReference>
<evidence type="ECO:0000256" key="1">
    <source>
        <dbReference type="ARBA" id="ARBA00009995"/>
    </source>
</evidence>
<keyword evidence="3" id="KW-0808">Transferase</keyword>
<evidence type="ECO:0000256" key="2">
    <source>
        <dbReference type="ARBA" id="ARBA00022676"/>
    </source>
</evidence>
<dbReference type="SUPFAM" id="SSF53756">
    <property type="entry name" value="UDP-Glycosyltransferase/glycogen phosphorylase"/>
    <property type="match status" value="1"/>
</dbReference>
<evidence type="ECO:0000313" key="5">
    <source>
        <dbReference type="Proteomes" id="UP001372338"/>
    </source>
</evidence>
<dbReference type="InterPro" id="IPR002213">
    <property type="entry name" value="UDP_glucos_trans"/>
</dbReference>
<dbReference type="PANTHER" id="PTHR48047">
    <property type="entry name" value="GLYCOSYLTRANSFERASE"/>
    <property type="match status" value="1"/>
</dbReference>
<proteinExistence type="inferred from homology"/>
<keyword evidence="2" id="KW-0328">Glycosyltransferase</keyword>
<dbReference type="AlphaFoldDB" id="A0AAN9HQ01"/>
<dbReference type="PANTHER" id="PTHR48047:SF21">
    <property type="entry name" value="GLYCOSYLTRANSFERASE"/>
    <property type="match status" value="1"/>
</dbReference>
<accession>A0AAN9HQ01</accession>
<dbReference type="GO" id="GO:0035251">
    <property type="term" value="F:UDP-glucosyltransferase activity"/>
    <property type="evidence" value="ECO:0007669"/>
    <property type="project" value="TreeGrafter"/>
</dbReference>
<gene>
    <name evidence="4" type="ORF">RIF29_39869</name>
</gene>
<dbReference type="Proteomes" id="UP001372338">
    <property type="component" value="Unassembled WGS sequence"/>
</dbReference>
<reference evidence="4 5" key="1">
    <citation type="submission" date="2024-01" db="EMBL/GenBank/DDBJ databases">
        <title>The genomes of 5 underutilized Papilionoideae crops provide insights into root nodulation and disease resistanc.</title>
        <authorList>
            <person name="Yuan L."/>
        </authorList>
    </citation>
    <scope>NUCLEOTIDE SEQUENCE [LARGE SCALE GENOMIC DNA]</scope>
    <source>
        <strain evidence="4">ZHUSHIDOU_FW_LH</strain>
        <tissue evidence="4">Leaf</tissue>
    </source>
</reference>